<dbReference type="InterPro" id="IPR001810">
    <property type="entry name" value="F-box_dom"/>
</dbReference>
<evidence type="ECO:0000256" key="1">
    <source>
        <dbReference type="SAM" id="MobiDB-lite"/>
    </source>
</evidence>
<reference evidence="3 4" key="1">
    <citation type="submission" date="2017-04" db="EMBL/GenBank/DDBJ databases">
        <title>Draft genome sequence of Tuber borchii Vittad., a whitish edible truffle.</title>
        <authorList>
            <consortium name="DOE Joint Genome Institute"/>
            <person name="Murat C."/>
            <person name="Kuo A."/>
            <person name="Barry K.W."/>
            <person name="Clum A."/>
            <person name="Dockter R.B."/>
            <person name="Fauchery L."/>
            <person name="Iotti M."/>
            <person name="Kohler A."/>
            <person name="Labutti K."/>
            <person name="Lindquist E.A."/>
            <person name="Lipzen A."/>
            <person name="Ohm R.A."/>
            <person name="Wang M."/>
            <person name="Grigoriev I.V."/>
            <person name="Zambonelli A."/>
            <person name="Martin F.M."/>
        </authorList>
    </citation>
    <scope>NUCLEOTIDE SEQUENCE [LARGE SCALE GENOMIC DNA]</scope>
    <source>
        <strain evidence="3 4">Tbo3840</strain>
    </source>
</reference>
<dbReference type="AlphaFoldDB" id="A0A2T6ZM00"/>
<dbReference type="Pfam" id="PF12937">
    <property type="entry name" value="F-box-like"/>
    <property type="match status" value="1"/>
</dbReference>
<feature type="region of interest" description="Disordered" evidence="1">
    <location>
        <begin position="1"/>
        <end position="20"/>
    </location>
</feature>
<evidence type="ECO:0000313" key="3">
    <source>
        <dbReference type="EMBL" id="PUU76511.1"/>
    </source>
</evidence>
<dbReference type="InterPro" id="IPR032675">
    <property type="entry name" value="LRR_dom_sf"/>
</dbReference>
<dbReference type="Gene3D" id="3.80.10.10">
    <property type="entry name" value="Ribonuclease Inhibitor"/>
    <property type="match status" value="1"/>
</dbReference>
<sequence>MLYDFLDPRRPATGPDPSRSQLPLDIMSTIISYVESASDLSRVSRVSRILHFLSVPRLYRTVVIRALRTRADDGDKGRGRKQSISASALGALMKPGIASCVQTLRIEGEILGGDEWWAGGMWSDMEVVWAMALAGVMGNMTRLERVEWISESYPHPVLYGAMAKHPTIKSVYVTHPPAEPASLGEKPPLRPPLEIVPGFTNIRSLHFTNIPTSSAYIDDYTRAIFSSPRLEVLYLGFSSRTSVGLRLFFLHQKIHPAGNIGTKLKLKELALRNVSFDFPGGGVVDDWLDTEALEVLSLLDCKIVATGCWPGLFGNHNSSPAAVSSPVSVRSAGSPAGKSSRTSTPRTSALSAPPPEKKHRLKLRSLRINSQAELWAGFLSSYEELEELYILDPPEGEEEFEVAAPAGAFIDTLVTNHKSIKRLRLCSHWVLHKTEVQRLFRACTQLQELGLSFEQTQWPFMEVLVLFLPNIKVIHLLESQLAGKAELEAELISKREVIESSLAVPGLLGFGKFGSGQVFIRMDKTSLRVDGREIKNWQMVDFEEVRDSVGIWRAERSI</sequence>
<proteinExistence type="predicted"/>
<dbReference type="OrthoDB" id="5311681at2759"/>
<accession>A0A2T6ZM00</accession>
<organism evidence="3 4">
    <name type="scientific">Tuber borchii</name>
    <name type="common">White truffle</name>
    <dbReference type="NCBI Taxonomy" id="42251"/>
    <lineage>
        <taxon>Eukaryota</taxon>
        <taxon>Fungi</taxon>
        <taxon>Dikarya</taxon>
        <taxon>Ascomycota</taxon>
        <taxon>Pezizomycotina</taxon>
        <taxon>Pezizomycetes</taxon>
        <taxon>Pezizales</taxon>
        <taxon>Tuberaceae</taxon>
        <taxon>Tuber</taxon>
    </lineage>
</organism>
<evidence type="ECO:0000313" key="4">
    <source>
        <dbReference type="Proteomes" id="UP000244722"/>
    </source>
</evidence>
<feature type="domain" description="F-box" evidence="2">
    <location>
        <begin position="21"/>
        <end position="65"/>
    </location>
</feature>
<dbReference type="SUPFAM" id="SSF81383">
    <property type="entry name" value="F-box domain"/>
    <property type="match status" value="1"/>
</dbReference>
<gene>
    <name evidence="3" type="ORF">B9Z19DRAFT_248812</name>
</gene>
<dbReference type="EMBL" id="NESQ01000186">
    <property type="protein sequence ID" value="PUU76511.1"/>
    <property type="molecule type" value="Genomic_DNA"/>
</dbReference>
<dbReference type="STRING" id="42251.A0A2T6ZM00"/>
<dbReference type="SUPFAM" id="SSF52047">
    <property type="entry name" value="RNI-like"/>
    <property type="match status" value="1"/>
</dbReference>
<feature type="compositionally biased region" description="Low complexity" evidence="1">
    <location>
        <begin position="324"/>
        <end position="336"/>
    </location>
</feature>
<dbReference type="Proteomes" id="UP000244722">
    <property type="component" value="Unassembled WGS sequence"/>
</dbReference>
<evidence type="ECO:0000259" key="2">
    <source>
        <dbReference type="Pfam" id="PF12937"/>
    </source>
</evidence>
<dbReference type="InterPro" id="IPR036047">
    <property type="entry name" value="F-box-like_dom_sf"/>
</dbReference>
<feature type="compositionally biased region" description="Basic and acidic residues" evidence="1">
    <location>
        <begin position="1"/>
        <end position="10"/>
    </location>
</feature>
<protein>
    <recommendedName>
        <fullName evidence="2">F-box domain-containing protein</fullName>
    </recommendedName>
</protein>
<feature type="compositionally biased region" description="Polar residues" evidence="1">
    <location>
        <begin position="337"/>
        <end position="350"/>
    </location>
</feature>
<name>A0A2T6ZM00_TUBBO</name>
<keyword evidence="4" id="KW-1185">Reference proteome</keyword>
<feature type="region of interest" description="Disordered" evidence="1">
    <location>
        <begin position="324"/>
        <end position="358"/>
    </location>
</feature>
<comment type="caution">
    <text evidence="3">The sequence shown here is derived from an EMBL/GenBank/DDBJ whole genome shotgun (WGS) entry which is preliminary data.</text>
</comment>